<comment type="catalytic activity">
    <reaction evidence="1">
        <text>ATP + protein L-histidine = ADP + protein N-phospho-L-histidine.</text>
        <dbReference type="EC" id="2.7.13.3"/>
    </reaction>
</comment>
<dbReference type="InterPro" id="IPR005467">
    <property type="entry name" value="His_kinase_dom"/>
</dbReference>
<feature type="domain" description="Histidine kinase" evidence="4">
    <location>
        <begin position="180"/>
        <end position="390"/>
    </location>
</feature>
<dbReference type="Proteomes" id="UP000215002">
    <property type="component" value="Chromosome"/>
</dbReference>
<dbReference type="Pfam" id="PF01590">
    <property type="entry name" value="GAF"/>
    <property type="match status" value="1"/>
</dbReference>
<dbReference type="Gene3D" id="3.30.450.40">
    <property type="match status" value="1"/>
</dbReference>
<reference evidence="5 6" key="1">
    <citation type="submission" date="2017-08" db="EMBL/GenBank/DDBJ databases">
        <title>Complete genome sequence of Mucilaginibacter sp. strain BJC16-A31.</title>
        <authorList>
            <consortium name="Henan University of Science and Technology"/>
            <person name="You X."/>
        </authorList>
    </citation>
    <scope>NUCLEOTIDE SEQUENCE [LARGE SCALE GENOMIC DNA]</scope>
    <source>
        <strain evidence="5 6">BJC16-A31</strain>
    </source>
</reference>
<evidence type="ECO:0000256" key="2">
    <source>
        <dbReference type="ARBA" id="ARBA00012438"/>
    </source>
</evidence>
<evidence type="ECO:0000313" key="5">
    <source>
        <dbReference type="EMBL" id="ASU35633.1"/>
    </source>
</evidence>
<dbReference type="CDD" id="cd00082">
    <property type="entry name" value="HisKA"/>
    <property type="match status" value="1"/>
</dbReference>
<dbReference type="EMBL" id="CP022743">
    <property type="protein sequence ID" value="ASU35633.1"/>
    <property type="molecule type" value="Genomic_DNA"/>
</dbReference>
<dbReference type="SUPFAM" id="SSF55781">
    <property type="entry name" value="GAF domain-like"/>
    <property type="match status" value="1"/>
</dbReference>
<keyword evidence="5" id="KW-0808">Transferase</keyword>
<dbReference type="Pfam" id="PF02518">
    <property type="entry name" value="HATPase_c"/>
    <property type="match status" value="1"/>
</dbReference>
<dbReference type="SMART" id="SM00387">
    <property type="entry name" value="HATPase_c"/>
    <property type="match status" value="1"/>
</dbReference>
<dbReference type="InterPro" id="IPR003594">
    <property type="entry name" value="HATPase_dom"/>
</dbReference>
<dbReference type="InterPro" id="IPR036097">
    <property type="entry name" value="HisK_dim/P_sf"/>
</dbReference>
<dbReference type="InterPro" id="IPR029016">
    <property type="entry name" value="GAF-like_dom_sf"/>
</dbReference>
<dbReference type="Gene3D" id="1.10.287.130">
    <property type="match status" value="1"/>
</dbReference>
<keyword evidence="6" id="KW-1185">Reference proteome</keyword>
<organism evidence="5 6">
    <name type="scientific">Mucilaginibacter xinganensis</name>
    <dbReference type="NCBI Taxonomy" id="1234841"/>
    <lineage>
        <taxon>Bacteria</taxon>
        <taxon>Pseudomonadati</taxon>
        <taxon>Bacteroidota</taxon>
        <taxon>Sphingobacteriia</taxon>
        <taxon>Sphingobacteriales</taxon>
        <taxon>Sphingobacteriaceae</taxon>
        <taxon>Mucilaginibacter</taxon>
    </lineage>
</organism>
<dbReference type="SUPFAM" id="SSF55874">
    <property type="entry name" value="ATPase domain of HSP90 chaperone/DNA topoisomerase II/histidine kinase"/>
    <property type="match status" value="1"/>
</dbReference>
<dbReference type="OrthoDB" id="9811889at2"/>
<dbReference type="Gene3D" id="3.30.565.10">
    <property type="entry name" value="Histidine kinase-like ATPase, C-terminal domain"/>
    <property type="match status" value="1"/>
</dbReference>
<dbReference type="PRINTS" id="PR00344">
    <property type="entry name" value="BCTRLSENSOR"/>
</dbReference>
<evidence type="ECO:0000313" key="6">
    <source>
        <dbReference type="Proteomes" id="UP000215002"/>
    </source>
</evidence>
<dbReference type="InterPro" id="IPR003661">
    <property type="entry name" value="HisK_dim/P_dom"/>
</dbReference>
<dbReference type="PROSITE" id="PS50109">
    <property type="entry name" value="HIS_KIN"/>
    <property type="match status" value="1"/>
</dbReference>
<dbReference type="GO" id="GO:0000155">
    <property type="term" value="F:phosphorelay sensor kinase activity"/>
    <property type="evidence" value="ECO:0007669"/>
    <property type="project" value="InterPro"/>
</dbReference>
<proteinExistence type="predicted"/>
<gene>
    <name evidence="5" type="ORF">MuYL_3748</name>
</gene>
<dbReference type="PANTHER" id="PTHR43102">
    <property type="entry name" value="SLR1143 PROTEIN"/>
    <property type="match status" value="1"/>
</dbReference>
<keyword evidence="5" id="KW-0418">Kinase</keyword>
<dbReference type="InterPro" id="IPR003018">
    <property type="entry name" value="GAF"/>
</dbReference>
<keyword evidence="3" id="KW-0597">Phosphoprotein</keyword>
<dbReference type="SUPFAM" id="SSF47384">
    <property type="entry name" value="Homodimeric domain of signal transducing histidine kinase"/>
    <property type="match status" value="1"/>
</dbReference>
<dbReference type="EC" id="2.7.13.3" evidence="2"/>
<dbReference type="RefSeq" id="WP_094571784.1">
    <property type="nucleotide sequence ID" value="NZ_CP022743.1"/>
</dbReference>
<dbReference type="KEGG" id="muc:MuYL_3748"/>
<name>A0A223P0I2_9SPHI</name>
<evidence type="ECO:0000256" key="3">
    <source>
        <dbReference type="ARBA" id="ARBA00022553"/>
    </source>
</evidence>
<dbReference type="SMART" id="SM00388">
    <property type="entry name" value="HisKA"/>
    <property type="match status" value="1"/>
</dbReference>
<sequence>MISAPIPENEGTRISTLHNSCLLDTPQEAEFDEIVKLASLLCNTPISLISLVDTDRQWFKARIGLDVNETHRDVSFCSHAILQDQLFEVRDAILDDRFNDNPLVTTDPSIRFYAGMPLVTSNGSRLGTLCVIDRTPGELSEKQRFGLKVLANNVIKIAELRIKNKELYYLTETQKRIISILAHDVRNPLASIKNIMELKQSDILDAQEAAEMMKMVAGQLNNTIEMVENVVNWGKMHLKFGQLQLTDFNLHAVVEGIFGSEGLSSKAKGNKLVNNVPDATIVHADERALEFVLRNLISNSNKFTENGHIIIDVTQTGLKTTLWVKDTGVGMPPEKARTLFEGDATSTLGTNKEKGSGLGLMLVKEFIERLNGTINVESEINKGSTFTIEI</sequence>
<protein>
    <recommendedName>
        <fullName evidence="2">histidine kinase</fullName>
        <ecNumber evidence="2">2.7.13.3</ecNumber>
    </recommendedName>
</protein>
<dbReference type="PANTHER" id="PTHR43102:SF2">
    <property type="entry name" value="GAF DOMAIN-CONTAINING PROTEIN"/>
    <property type="match status" value="1"/>
</dbReference>
<dbReference type="InterPro" id="IPR004358">
    <property type="entry name" value="Sig_transdc_His_kin-like_C"/>
</dbReference>
<accession>A0A223P0I2</accession>
<evidence type="ECO:0000256" key="1">
    <source>
        <dbReference type="ARBA" id="ARBA00000085"/>
    </source>
</evidence>
<evidence type="ECO:0000259" key="4">
    <source>
        <dbReference type="PROSITE" id="PS50109"/>
    </source>
</evidence>
<dbReference type="InterPro" id="IPR036890">
    <property type="entry name" value="HATPase_C_sf"/>
</dbReference>
<dbReference type="AlphaFoldDB" id="A0A223P0I2"/>